<dbReference type="Pfam" id="PF13411">
    <property type="entry name" value="MerR_1"/>
    <property type="match status" value="1"/>
</dbReference>
<sequence length="277" mass="32554">MNKDRYLIGDVANLMGMSRDTLRHYEKRGLVTAKKAENGYRYYTEADISRLIGILYQRKMDIGLDDIATLWDEHGSEDSPERFHSIISQRLEEEEEAILQHKRTIAKLRMSQKDCENLRNYTGKVIQCPLPDSYIIDPDLDFHDGLEQWFQYTREHAGLENMYLFDEYRICRETEKHGCSLNYQKSQLLLHCDMAEYTDYPLTKDIPCTDSSVRYLSAFCTSQDRIPDMNVVNPMLAYARKQSLPTEPKLFSTFLMQGMRNQIQCYYLQLFLPLSES</sequence>
<dbReference type="PANTHER" id="PTHR30204:SF69">
    <property type="entry name" value="MERR-FAMILY TRANSCRIPTIONAL REGULATOR"/>
    <property type="match status" value="1"/>
</dbReference>
<evidence type="ECO:0000256" key="1">
    <source>
        <dbReference type="ARBA" id="ARBA00022491"/>
    </source>
</evidence>
<name>A0ABV1HL70_9FIRM</name>
<keyword evidence="4" id="KW-0804">Transcription</keyword>
<proteinExistence type="predicted"/>
<dbReference type="SMART" id="SM00422">
    <property type="entry name" value="HTH_MERR"/>
    <property type="match status" value="1"/>
</dbReference>
<evidence type="ECO:0000313" key="6">
    <source>
        <dbReference type="EMBL" id="MEQ2562562.1"/>
    </source>
</evidence>
<evidence type="ECO:0000256" key="4">
    <source>
        <dbReference type="ARBA" id="ARBA00023163"/>
    </source>
</evidence>
<feature type="domain" description="HTH merR-type" evidence="5">
    <location>
        <begin position="5"/>
        <end position="73"/>
    </location>
</feature>
<evidence type="ECO:0000256" key="2">
    <source>
        <dbReference type="ARBA" id="ARBA00023015"/>
    </source>
</evidence>
<protein>
    <submittedName>
        <fullName evidence="6">MerR family transcriptional regulator</fullName>
    </submittedName>
</protein>
<evidence type="ECO:0000313" key="7">
    <source>
        <dbReference type="Proteomes" id="UP001437460"/>
    </source>
</evidence>
<dbReference type="InterPro" id="IPR009061">
    <property type="entry name" value="DNA-bd_dom_put_sf"/>
</dbReference>
<comment type="caution">
    <text evidence="6">The sequence shown here is derived from an EMBL/GenBank/DDBJ whole genome shotgun (WGS) entry which is preliminary data.</text>
</comment>
<gene>
    <name evidence="6" type="ORF">WMO41_05220</name>
</gene>
<dbReference type="PROSITE" id="PS50937">
    <property type="entry name" value="HTH_MERR_2"/>
    <property type="match status" value="1"/>
</dbReference>
<dbReference type="RefSeq" id="WP_349228852.1">
    <property type="nucleotide sequence ID" value="NZ_JBBMFJ010000007.1"/>
</dbReference>
<dbReference type="InterPro" id="IPR047057">
    <property type="entry name" value="MerR_fam"/>
</dbReference>
<dbReference type="Proteomes" id="UP001437460">
    <property type="component" value="Unassembled WGS sequence"/>
</dbReference>
<keyword evidence="1" id="KW-0678">Repressor</keyword>
<dbReference type="Gene3D" id="1.10.1660.10">
    <property type="match status" value="1"/>
</dbReference>
<keyword evidence="7" id="KW-1185">Reference proteome</keyword>
<reference evidence="6 7" key="1">
    <citation type="submission" date="2024-03" db="EMBL/GenBank/DDBJ databases">
        <title>Human intestinal bacterial collection.</title>
        <authorList>
            <person name="Pauvert C."/>
            <person name="Hitch T.C.A."/>
            <person name="Clavel T."/>
        </authorList>
    </citation>
    <scope>NUCLEOTIDE SEQUENCE [LARGE SCALE GENOMIC DNA]</scope>
    <source>
        <strain evidence="6 7">CLA-AP-H27</strain>
    </source>
</reference>
<evidence type="ECO:0000259" key="5">
    <source>
        <dbReference type="PROSITE" id="PS50937"/>
    </source>
</evidence>
<keyword evidence="2" id="KW-0805">Transcription regulation</keyword>
<accession>A0ABV1HL70</accession>
<keyword evidence="3" id="KW-0238">DNA-binding</keyword>
<dbReference type="PANTHER" id="PTHR30204">
    <property type="entry name" value="REDOX-CYCLING DRUG-SENSING TRANSCRIPTIONAL ACTIVATOR SOXR"/>
    <property type="match status" value="1"/>
</dbReference>
<organism evidence="6 7">
    <name type="scientific">Ventrimonas faecis</name>
    <dbReference type="NCBI Taxonomy" id="3133170"/>
    <lineage>
        <taxon>Bacteria</taxon>
        <taxon>Bacillati</taxon>
        <taxon>Bacillota</taxon>
        <taxon>Clostridia</taxon>
        <taxon>Lachnospirales</taxon>
        <taxon>Lachnospiraceae</taxon>
        <taxon>Ventrimonas</taxon>
    </lineage>
</organism>
<dbReference type="CDD" id="cd00592">
    <property type="entry name" value="HTH_MerR-like"/>
    <property type="match status" value="1"/>
</dbReference>
<evidence type="ECO:0000256" key="3">
    <source>
        <dbReference type="ARBA" id="ARBA00023125"/>
    </source>
</evidence>
<dbReference type="EMBL" id="JBBMFJ010000007">
    <property type="protein sequence ID" value="MEQ2562562.1"/>
    <property type="molecule type" value="Genomic_DNA"/>
</dbReference>
<dbReference type="InterPro" id="IPR000551">
    <property type="entry name" value="MerR-type_HTH_dom"/>
</dbReference>
<dbReference type="SUPFAM" id="SSF46955">
    <property type="entry name" value="Putative DNA-binding domain"/>
    <property type="match status" value="1"/>
</dbReference>